<evidence type="ECO:0000313" key="2">
    <source>
        <dbReference type="Proteomes" id="UP000345637"/>
    </source>
</evidence>
<organism evidence="1 2">
    <name type="scientific">Raoultella planticola</name>
    <name type="common">Klebsiella planticola</name>
    <dbReference type="NCBI Taxonomy" id="575"/>
    <lineage>
        <taxon>Bacteria</taxon>
        <taxon>Pseudomonadati</taxon>
        <taxon>Pseudomonadota</taxon>
        <taxon>Gammaproteobacteria</taxon>
        <taxon>Enterobacterales</taxon>
        <taxon>Enterobacteriaceae</taxon>
        <taxon>Klebsiella/Raoultella group</taxon>
        <taxon>Raoultella</taxon>
    </lineage>
</organism>
<sequence>MATITISHEVSDEKIEAIQAMLSQEEINNVNFNGEDFTIERGDFTSIDSDDAEYAVLLGKIQDIILGYN</sequence>
<name>A0A485A6B6_RAOPL</name>
<protein>
    <submittedName>
        <fullName evidence="1">Uncharacterized protein</fullName>
    </submittedName>
</protein>
<accession>A0A485A6B6</accession>
<gene>
    <name evidence="1" type="ORF">NCTC12998_00263</name>
</gene>
<proteinExistence type="predicted"/>
<dbReference type="Proteomes" id="UP000345637">
    <property type="component" value="Unassembled WGS sequence"/>
</dbReference>
<evidence type="ECO:0000313" key="1">
    <source>
        <dbReference type="EMBL" id="VFS56100.1"/>
    </source>
</evidence>
<dbReference type="AlphaFoldDB" id="A0A485A6B6"/>
<dbReference type="EMBL" id="CAADJE010000002">
    <property type="protein sequence ID" value="VFS56100.1"/>
    <property type="molecule type" value="Genomic_DNA"/>
</dbReference>
<reference evidence="1 2" key="1">
    <citation type="submission" date="2019-03" db="EMBL/GenBank/DDBJ databases">
        <authorList>
            <consortium name="Pathogen Informatics"/>
        </authorList>
    </citation>
    <scope>NUCLEOTIDE SEQUENCE [LARGE SCALE GENOMIC DNA]</scope>
    <source>
        <strain evidence="1 2">NCTC12998</strain>
    </source>
</reference>